<dbReference type="PANTHER" id="PTHR45662">
    <property type="entry name" value="PHOSPHATIDYLINOSITIDE PHOSPHATASE SAC1"/>
    <property type="match status" value="1"/>
</dbReference>
<proteinExistence type="predicted"/>
<dbReference type="InterPro" id="IPR034753">
    <property type="entry name" value="hSac2"/>
</dbReference>
<dbReference type="Pfam" id="PF12456">
    <property type="entry name" value="hSac2"/>
    <property type="match status" value="1"/>
</dbReference>
<feature type="compositionally biased region" description="Basic and acidic residues" evidence="1">
    <location>
        <begin position="125"/>
        <end position="135"/>
    </location>
</feature>
<dbReference type="InterPro" id="IPR002013">
    <property type="entry name" value="SAC_dom"/>
</dbReference>
<protein>
    <recommendedName>
        <fullName evidence="6">SAC domain-containing protein</fullName>
    </recommendedName>
</protein>
<feature type="compositionally biased region" description="Acidic residues" evidence="1">
    <location>
        <begin position="224"/>
        <end position="238"/>
    </location>
</feature>
<keyword evidence="5" id="KW-1185">Reference proteome</keyword>
<feature type="domain" description="SAC" evidence="2">
    <location>
        <begin position="286"/>
        <end position="606"/>
    </location>
</feature>
<dbReference type="Pfam" id="PF02383">
    <property type="entry name" value="Syja_N"/>
    <property type="match status" value="1"/>
</dbReference>
<reference evidence="4 5" key="1">
    <citation type="journal article" date="2017" name="Mycologia">
        <title>Bifiguratus adelaidae, gen. et sp. nov., a new member of Mucoromycotina in endophytic and soil-dwelling habitats.</title>
        <authorList>
            <person name="Torres-Cruz T.J."/>
            <person name="Billingsley Tobias T.L."/>
            <person name="Almatruk M."/>
            <person name="Hesse C."/>
            <person name="Kuske C.R."/>
            <person name="Desiro A."/>
            <person name="Benucci G.M."/>
            <person name="Bonito G."/>
            <person name="Stajich J.E."/>
            <person name="Dunlap C."/>
            <person name="Arnold A.E."/>
            <person name="Porras-Alfaro A."/>
        </authorList>
    </citation>
    <scope>NUCLEOTIDE SEQUENCE [LARGE SCALE GENOMIC DNA]</scope>
    <source>
        <strain evidence="4 5">AZ0501</strain>
    </source>
</reference>
<feature type="domain" description="HSac2" evidence="3">
    <location>
        <begin position="679"/>
        <end position="833"/>
    </location>
</feature>
<dbReference type="InterPro" id="IPR022158">
    <property type="entry name" value="Inositol_phosphatase"/>
</dbReference>
<dbReference type="GO" id="GO:0046856">
    <property type="term" value="P:phosphatidylinositol dephosphorylation"/>
    <property type="evidence" value="ECO:0007669"/>
    <property type="project" value="TreeGrafter"/>
</dbReference>
<gene>
    <name evidence="4" type="ORF">BZG36_01058</name>
</gene>
<dbReference type="PROSITE" id="PS51791">
    <property type="entry name" value="HSAC2"/>
    <property type="match status" value="1"/>
</dbReference>
<dbReference type="PANTHER" id="PTHR45662:SF7">
    <property type="entry name" value="SACI DOMAIN PROTEIN (AFU_ORTHOLOGUE AFUA_1G15890)"/>
    <property type="match status" value="1"/>
</dbReference>
<evidence type="ECO:0000259" key="3">
    <source>
        <dbReference type="PROSITE" id="PS51791"/>
    </source>
</evidence>
<dbReference type="OrthoDB" id="405996at2759"/>
<dbReference type="GO" id="GO:0043812">
    <property type="term" value="F:phosphatidylinositol-4-phosphate phosphatase activity"/>
    <property type="evidence" value="ECO:0007669"/>
    <property type="project" value="TreeGrafter"/>
</dbReference>
<sequence>MEEVEGQPSPTIHLSLNDSQPYKLLVERDCFVLSHRQEFVQVKFRDASVTKREAYHPTSEAKTFHIVAVAGILTGFLGNYLLVITEAKLVGLIENEACYSVQRVQCLEFDHDKAIRRLNIRKASRKDEDAAERSDISMSNSVELSSADASGASSPRSDVPDGNLSPTNNNFSLITPSVAPTHLTIPPNNPFTLQNQSRLLLSKMRKLSFRSKAAKNTGSPVVQSDEEVVTPGIDDYDSAGEIKPIQRPRSRSISHGTDKRQVPADDSTLERRMIREVVSFMQTGCYFSFGYDITNTKQRQPDTSAYQPEQPLWKRVDQRFFWNEYMMRSFTARKARLDYTHEGFMEIQKCEIEGYSFDFILISRRSKDRAGMRYQRRGINEAGSVANFVETEQIVAFKEPNMQQYACFVQTRGSIPLFWSQAPYSLHPVPVLDRSTEESGAAFRLHFEDQIQRYGDIVAVSLAELHGREAIVGAEYRHLVESEGIDRLKYVEFDFHGECKGMKYENIGKLTSTLKDDFHHFGYFWEADGKAFVQQKGVFRTNCMDCLDRTNVVQSAFARYVLNIQLMRLGISEYPDQGIGVYADFEAIFNNVWANNGDTISREYAGTSALKGDFTRTGKRNFAGMMNDASNSLARMYFNTIRDFWRQATMDYILGFHKIAIFRHVSQATLMSAEPGYDLRTAQLRSNAVSTSFDIVVPSDEDKLGGWTLSCPEDPTELDSKLEERILVLTDQAIYVCAFDYGMDKVVQYLRVEIKQIWGIQQGEYYHPSALEDSINANDNFGFVIHYNAKGETLRLNTMSMQNKQVVYSKEQNWEYKSEAIGTPSAEVPDKVDEEAEGVATSLPFRCIKSNVYGELPADQVKSCSEQAHEIVAALVSAIRKASPDSVQDGFIEDESIMSFVQAQRSVSVIQKVGSTIKKAIGL</sequence>
<evidence type="ECO:0000256" key="1">
    <source>
        <dbReference type="SAM" id="MobiDB-lite"/>
    </source>
</evidence>
<organism evidence="4 5">
    <name type="scientific">Bifiguratus adelaidae</name>
    <dbReference type="NCBI Taxonomy" id="1938954"/>
    <lineage>
        <taxon>Eukaryota</taxon>
        <taxon>Fungi</taxon>
        <taxon>Fungi incertae sedis</taxon>
        <taxon>Mucoromycota</taxon>
        <taxon>Mucoromycotina</taxon>
        <taxon>Endogonomycetes</taxon>
        <taxon>Endogonales</taxon>
        <taxon>Endogonales incertae sedis</taxon>
        <taxon>Bifiguratus</taxon>
    </lineage>
</organism>
<dbReference type="EMBL" id="MVBO01000006">
    <property type="protein sequence ID" value="OZJ06113.1"/>
    <property type="molecule type" value="Genomic_DNA"/>
</dbReference>
<feature type="region of interest" description="Disordered" evidence="1">
    <location>
        <begin position="212"/>
        <end position="265"/>
    </location>
</feature>
<feature type="compositionally biased region" description="Basic and acidic residues" evidence="1">
    <location>
        <begin position="256"/>
        <end position="265"/>
    </location>
</feature>
<evidence type="ECO:0000313" key="4">
    <source>
        <dbReference type="EMBL" id="OZJ06113.1"/>
    </source>
</evidence>
<evidence type="ECO:0000259" key="2">
    <source>
        <dbReference type="PROSITE" id="PS50275"/>
    </source>
</evidence>
<dbReference type="Proteomes" id="UP000242875">
    <property type="component" value="Unassembled WGS sequence"/>
</dbReference>
<name>A0A261Y695_9FUNG</name>
<accession>A0A261Y695</accession>
<comment type="caution">
    <text evidence="4">The sequence shown here is derived from an EMBL/GenBank/DDBJ whole genome shotgun (WGS) entry which is preliminary data.</text>
</comment>
<evidence type="ECO:0000313" key="5">
    <source>
        <dbReference type="Proteomes" id="UP000242875"/>
    </source>
</evidence>
<feature type="compositionally biased region" description="Polar residues" evidence="1">
    <location>
        <begin position="136"/>
        <end position="156"/>
    </location>
</feature>
<dbReference type="GO" id="GO:0005783">
    <property type="term" value="C:endoplasmic reticulum"/>
    <property type="evidence" value="ECO:0007669"/>
    <property type="project" value="TreeGrafter"/>
</dbReference>
<evidence type="ECO:0008006" key="6">
    <source>
        <dbReference type="Google" id="ProtNLM"/>
    </source>
</evidence>
<feature type="compositionally biased region" description="Polar residues" evidence="1">
    <location>
        <begin position="164"/>
        <end position="175"/>
    </location>
</feature>
<dbReference type="AlphaFoldDB" id="A0A261Y695"/>
<dbReference type="PROSITE" id="PS50275">
    <property type="entry name" value="SAC"/>
    <property type="match status" value="1"/>
</dbReference>
<feature type="region of interest" description="Disordered" evidence="1">
    <location>
        <begin position="123"/>
        <end position="175"/>
    </location>
</feature>